<feature type="compositionally biased region" description="Polar residues" evidence="1">
    <location>
        <begin position="31"/>
        <end position="43"/>
    </location>
</feature>
<dbReference type="AlphaFoldDB" id="A0A8X6KJ27"/>
<dbReference type="EMBL" id="BMAO01031781">
    <property type="protein sequence ID" value="GFQ77615.1"/>
    <property type="molecule type" value="Genomic_DNA"/>
</dbReference>
<name>A0A8X6KJ27_TRICU</name>
<sequence length="176" mass="19414">MEHPWLNHIQNKFSLNPNFNLNSFQEGNSQLVQAPSTSPNAHVQLSPVVRSPNSSPNADQLLVSGSQSLSTSGMVSSFSEMRIHPPAYSFISRLIEPQRSSPNAQLSPAVRSRYSSPKADQLLSSGSQSVSPIEMDSFFFWNEFVRTIASLFSWLKAGTNTKLITHCTVIIFGEIS</sequence>
<organism evidence="2 3">
    <name type="scientific">Trichonephila clavata</name>
    <name type="common">Joro spider</name>
    <name type="synonym">Nephila clavata</name>
    <dbReference type="NCBI Taxonomy" id="2740835"/>
    <lineage>
        <taxon>Eukaryota</taxon>
        <taxon>Metazoa</taxon>
        <taxon>Ecdysozoa</taxon>
        <taxon>Arthropoda</taxon>
        <taxon>Chelicerata</taxon>
        <taxon>Arachnida</taxon>
        <taxon>Araneae</taxon>
        <taxon>Araneomorphae</taxon>
        <taxon>Entelegynae</taxon>
        <taxon>Araneoidea</taxon>
        <taxon>Nephilidae</taxon>
        <taxon>Trichonephila</taxon>
    </lineage>
</organism>
<evidence type="ECO:0000256" key="1">
    <source>
        <dbReference type="SAM" id="MobiDB-lite"/>
    </source>
</evidence>
<accession>A0A8X6KJ27</accession>
<proteinExistence type="predicted"/>
<feature type="compositionally biased region" description="Low complexity" evidence="1">
    <location>
        <begin position="46"/>
        <end position="57"/>
    </location>
</feature>
<comment type="caution">
    <text evidence="2">The sequence shown here is derived from an EMBL/GenBank/DDBJ whole genome shotgun (WGS) entry which is preliminary data.</text>
</comment>
<keyword evidence="3" id="KW-1185">Reference proteome</keyword>
<gene>
    <name evidence="2" type="ORF">TNCT_708111</name>
</gene>
<evidence type="ECO:0000313" key="3">
    <source>
        <dbReference type="Proteomes" id="UP000887116"/>
    </source>
</evidence>
<feature type="region of interest" description="Disordered" evidence="1">
    <location>
        <begin position="31"/>
        <end position="61"/>
    </location>
</feature>
<protein>
    <submittedName>
        <fullName evidence="2">Uncharacterized protein</fullName>
    </submittedName>
</protein>
<dbReference type="Proteomes" id="UP000887116">
    <property type="component" value="Unassembled WGS sequence"/>
</dbReference>
<evidence type="ECO:0000313" key="2">
    <source>
        <dbReference type="EMBL" id="GFQ77615.1"/>
    </source>
</evidence>
<reference evidence="2" key="1">
    <citation type="submission" date="2020-07" db="EMBL/GenBank/DDBJ databases">
        <title>Multicomponent nature underlies the extraordinary mechanical properties of spider dragline silk.</title>
        <authorList>
            <person name="Kono N."/>
            <person name="Nakamura H."/>
            <person name="Mori M."/>
            <person name="Yoshida Y."/>
            <person name="Ohtoshi R."/>
            <person name="Malay A.D."/>
            <person name="Moran D.A.P."/>
            <person name="Tomita M."/>
            <person name="Numata K."/>
            <person name="Arakawa K."/>
        </authorList>
    </citation>
    <scope>NUCLEOTIDE SEQUENCE</scope>
</reference>